<keyword evidence="4" id="KW-1185">Reference proteome</keyword>
<evidence type="ECO:0000313" key="4">
    <source>
        <dbReference type="Proteomes" id="UP000771797"/>
    </source>
</evidence>
<sequence length="226" mass="25528">MSFGSSIAGLFGRSPIRPLQKHYDTVHDCALGLGDFFSAVRDNDWERAREARQRIAQLENQADELKKEFRLNLPKSLFLPVPRSDLLELVSVQDKVANKAKDIAGLMLGRQMTLPPSLADSMTDYLQGAIDTSAQAKKAINELDELVETGFSGREIRLVEELIEELDRLERANDDQQVQIRARLFKLESELPPVDVMFLYKIIDWIGDLADRAQKVGGHLQLLLAR</sequence>
<name>A0ABQ6Y5Z1_9GAMM</name>
<dbReference type="RefSeq" id="WP_133491623.1">
    <property type="nucleotide sequence ID" value="NZ_AQPF01000026.1"/>
</dbReference>
<dbReference type="PANTHER" id="PTHR36536:SF3">
    <property type="entry name" value="UPF0111 PROTEIN HI_1603"/>
    <property type="match status" value="1"/>
</dbReference>
<proteinExistence type="inferred from homology"/>
<dbReference type="InterPro" id="IPR018445">
    <property type="entry name" value="Put_Phosphate_transp_reg"/>
</dbReference>
<dbReference type="Gene3D" id="1.20.58.220">
    <property type="entry name" value="Phosphate transport system protein phou homolog 2, domain 2"/>
    <property type="match status" value="1"/>
</dbReference>
<gene>
    <name evidence="3" type="ORF">A6D6_02870</name>
</gene>
<keyword evidence="2" id="KW-0175">Coiled coil</keyword>
<accession>A0ABQ6Y5Z1</accession>
<comment type="similarity">
    <text evidence="1">Belongs to the UPF0111 family.</text>
</comment>
<reference evidence="3 4" key="1">
    <citation type="submission" date="2012-09" db="EMBL/GenBank/DDBJ databases">
        <title>Genome Sequence of alkane-degrading Bacterium Alcanivorax sp. 6-D-6.</title>
        <authorList>
            <person name="Lai Q."/>
            <person name="Shao Z."/>
        </authorList>
    </citation>
    <scope>NUCLEOTIDE SEQUENCE [LARGE SCALE GENOMIC DNA]</scope>
    <source>
        <strain evidence="3 4">6-D-6</strain>
    </source>
</reference>
<feature type="coiled-coil region" evidence="2">
    <location>
        <begin position="152"/>
        <end position="179"/>
    </location>
</feature>
<dbReference type="NCBIfam" id="TIGR00153">
    <property type="entry name" value="TIGR00153 family protein"/>
    <property type="match status" value="1"/>
</dbReference>
<dbReference type="Proteomes" id="UP000771797">
    <property type="component" value="Unassembled WGS sequence"/>
</dbReference>
<evidence type="ECO:0000313" key="3">
    <source>
        <dbReference type="EMBL" id="KAF0804718.1"/>
    </source>
</evidence>
<organism evidence="3 4">
    <name type="scientific">Alcanivorax xiamenensis</name>
    <dbReference type="NCBI Taxonomy" id="1177156"/>
    <lineage>
        <taxon>Bacteria</taxon>
        <taxon>Pseudomonadati</taxon>
        <taxon>Pseudomonadota</taxon>
        <taxon>Gammaproteobacteria</taxon>
        <taxon>Oceanospirillales</taxon>
        <taxon>Alcanivoracaceae</taxon>
        <taxon>Alcanivorax</taxon>
    </lineage>
</organism>
<evidence type="ECO:0008006" key="5">
    <source>
        <dbReference type="Google" id="ProtNLM"/>
    </source>
</evidence>
<dbReference type="InterPro" id="IPR038078">
    <property type="entry name" value="PhoU-like_sf"/>
</dbReference>
<dbReference type="InterPro" id="IPR002727">
    <property type="entry name" value="DUF47"/>
</dbReference>
<evidence type="ECO:0000256" key="2">
    <source>
        <dbReference type="SAM" id="Coils"/>
    </source>
</evidence>
<protein>
    <recommendedName>
        <fullName evidence="5">TIGR00153 family protein</fullName>
    </recommendedName>
</protein>
<dbReference type="Pfam" id="PF01865">
    <property type="entry name" value="PhoU_div"/>
    <property type="match status" value="1"/>
</dbReference>
<dbReference type="EMBL" id="AQPF01000026">
    <property type="protein sequence ID" value="KAF0804718.1"/>
    <property type="molecule type" value="Genomic_DNA"/>
</dbReference>
<dbReference type="SUPFAM" id="SSF109755">
    <property type="entry name" value="PhoU-like"/>
    <property type="match status" value="1"/>
</dbReference>
<evidence type="ECO:0000256" key="1">
    <source>
        <dbReference type="ARBA" id="ARBA00008591"/>
    </source>
</evidence>
<dbReference type="PANTHER" id="PTHR36536">
    <property type="entry name" value="UPF0111 PROTEIN HI_1603"/>
    <property type="match status" value="1"/>
</dbReference>
<comment type="caution">
    <text evidence="3">The sequence shown here is derived from an EMBL/GenBank/DDBJ whole genome shotgun (WGS) entry which is preliminary data.</text>
</comment>